<reference evidence="5" key="1">
    <citation type="submission" date="2023-07" db="EMBL/GenBank/DDBJ databases">
        <title>Genomic Encyclopedia of Type Strains, Phase IV (KMG-IV): sequencing the most valuable type-strain genomes for metagenomic binning, comparative biology and taxonomic classification.</title>
        <authorList>
            <person name="Goeker M."/>
        </authorList>
    </citation>
    <scope>NUCLEOTIDE SEQUENCE</scope>
    <source>
        <strain evidence="5">DSM 24202</strain>
    </source>
</reference>
<keyword evidence="6" id="KW-1185">Reference proteome</keyword>
<dbReference type="GO" id="GO:0046961">
    <property type="term" value="F:proton-transporting ATPase activity, rotational mechanism"/>
    <property type="evidence" value="ECO:0007669"/>
    <property type="project" value="InterPro"/>
</dbReference>
<name>A0AAE4AP97_9BACT</name>
<gene>
    <name evidence="4" type="primary">atpD</name>
    <name evidence="5" type="ORF">J3R75_001860</name>
</gene>
<protein>
    <recommendedName>
        <fullName evidence="4">V-type ATP synthase subunit D</fullName>
    </recommendedName>
    <alternativeName>
        <fullName evidence="4">V-ATPase subunit D</fullName>
    </alternativeName>
</protein>
<evidence type="ECO:0000256" key="4">
    <source>
        <dbReference type="HAMAP-Rule" id="MF_00271"/>
    </source>
</evidence>
<dbReference type="InterPro" id="IPR002699">
    <property type="entry name" value="V_ATPase_D"/>
</dbReference>
<accession>A0AAE4AP97</accession>
<comment type="caution">
    <text evidence="5">The sequence shown here is derived from an EMBL/GenBank/DDBJ whole genome shotgun (WGS) entry which is preliminary data.</text>
</comment>
<keyword evidence="2 4" id="KW-0813">Transport</keyword>
<keyword evidence="4" id="KW-0066">ATP synthesis</keyword>
<dbReference type="GO" id="GO:0042777">
    <property type="term" value="P:proton motive force-driven plasma membrane ATP synthesis"/>
    <property type="evidence" value="ECO:0007669"/>
    <property type="project" value="UniProtKB-UniRule"/>
</dbReference>
<evidence type="ECO:0000256" key="3">
    <source>
        <dbReference type="ARBA" id="ARBA00023065"/>
    </source>
</evidence>
<dbReference type="GO" id="GO:0005524">
    <property type="term" value="F:ATP binding"/>
    <property type="evidence" value="ECO:0007669"/>
    <property type="project" value="UniProtKB-UniRule"/>
</dbReference>
<dbReference type="GO" id="GO:0046933">
    <property type="term" value="F:proton-transporting ATP synthase activity, rotational mechanism"/>
    <property type="evidence" value="ECO:0007669"/>
    <property type="project" value="UniProtKB-UniRule"/>
</dbReference>
<sequence length="229" mass="25935">MSRLNIAPTKSNQLNLKRSLKMTSEGFALLEQKREILVMELMRLLDRVKVVQQELAQRRHKAYATLRKAASHNGYYHMRNIANGINYEHDVHSDTRVVAGIRIPTLSVKQGAFRSQYGFADTDSLVDQTMIDFLALLESAGKLAELETAVWLLARELKKTQRRVNALEHIFIPNYKDTLRYIGEVLEGKDLDSFFTMKMVKKRLAEAAEAAEAAEQAQLSDGDAPDTTP</sequence>
<evidence type="ECO:0000256" key="2">
    <source>
        <dbReference type="ARBA" id="ARBA00022448"/>
    </source>
</evidence>
<comment type="function">
    <text evidence="4">Produces ATP from ADP in the presence of a proton gradient across the membrane.</text>
</comment>
<proteinExistence type="inferred from homology"/>
<keyword evidence="3 4" id="KW-0406">Ion transport</keyword>
<dbReference type="Proteomes" id="UP001238163">
    <property type="component" value="Unassembled WGS sequence"/>
</dbReference>
<dbReference type="Gene3D" id="1.10.287.3240">
    <property type="match status" value="1"/>
</dbReference>
<evidence type="ECO:0000313" key="5">
    <source>
        <dbReference type="EMBL" id="MDQ0289753.1"/>
    </source>
</evidence>
<dbReference type="RefSeq" id="WP_307261207.1">
    <property type="nucleotide sequence ID" value="NZ_JAUSVL010000001.1"/>
</dbReference>
<evidence type="ECO:0000313" key="6">
    <source>
        <dbReference type="Proteomes" id="UP001238163"/>
    </source>
</evidence>
<dbReference type="PANTHER" id="PTHR11671">
    <property type="entry name" value="V-TYPE ATP SYNTHASE SUBUNIT D"/>
    <property type="match status" value="1"/>
</dbReference>
<organism evidence="5 6">
    <name type="scientific">Oligosphaera ethanolica</name>
    <dbReference type="NCBI Taxonomy" id="760260"/>
    <lineage>
        <taxon>Bacteria</taxon>
        <taxon>Pseudomonadati</taxon>
        <taxon>Lentisphaerota</taxon>
        <taxon>Oligosphaeria</taxon>
        <taxon>Oligosphaerales</taxon>
        <taxon>Oligosphaeraceae</taxon>
        <taxon>Oligosphaera</taxon>
    </lineage>
</organism>
<evidence type="ECO:0000256" key="1">
    <source>
        <dbReference type="ARBA" id="ARBA00005850"/>
    </source>
</evidence>
<dbReference type="Pfam" id="PF01813">
    <property type="entry name" value="ATP-synt_D"/>
    <property type="match status" value="1"/>
</dbReference>
<keyword evidence="4" id="KW-0375">Hydrogen ion transport</keyword>
<dbReference type="AlphaFoldDB" id="A0AAE4AP97"/>
<dbReference type="EMBL" id="JAUSVL010000001">
    <property type="protein sequence ID" value="MDQ0289753.1"/>
    <property type="molecule type" value="Genomic_DNA"/>
</dbReference>
<dbReference type="NCBIfam" id="TIGR00309">
    <property type="entry name" value="V_ATPase_subD"/>
    <property type="match status" value="1"/>
</dbReference>
<comment type="similarity">
    <text evidence="1 4">Belongs to the V-ATPase D subunit family.</text>
</comment>
<dbReference type="HAMAP" id="MF_00271">
    <property type="entry name" value="ATP_synth_D_arch"/>
    <property type="match status" value="1"/>
</dbReference>